<evidence type="ECO:0000313" key="9">
    <source>
        <dbReference type="Proteomes" id="UP000079169"/>
    </source>
</evidence>
<evidence type="ECO:0000256" key="3">
    <source>
        <dbReference type="ARBA" id="ARBA00022723"/>
    </source>
</evidence>
<comment type="cofactor">
    <cofactor evidence="1">
        <name>Zn(2+)</name>
        <dbReference type="ChEBI" id="CHEBI:29105"/>
    </cofactor>
</comment>
<dbReference type="Proteomes" id="UP000079169">
    <property type="component" value="Unplaced"/>
</dbReference>
<dbReference type="KEGG" id="dci:103520693"/>
<dbReference type="OMA" id="LCNYYRH"/>
<keyword evidence="3" id="KW-0479">Metal-binding</keyword>
<accession>A0A1S4EPI6</accession>
<evidence type="ECO:0000256" key="1">
    <source>
        <dbReference type="ARBA" id="ARBA00001947"/>
    </source>
</evidence>
<name>A0A1S4EPI6_DIACI</name>
<organism evidence="9 10">
    <name type="scientific">Diaphorina citri</name>
    <name type="common">Asian citrus psyllid</name>
    <dbReference type="NCBI Taxonomy" id="121845"/>
    <lineage>
        <taxon>Eukaryota</taxon>
        <taxon>Metazoa</taxon>
        <taxon>Ecdysozoa</taxon>
        <taxon>Arthropoda</taxon>
        <taxon>Hexapoda</taxon>
        <taxon>Insecta</taxon>
        <taxon>Pterygota</taxon>
        <taxon>Neoptera</taxon>
        <taxon>Paraneoptera</taxon>
        <taxon>Hemiptera</taxon>
        <taxon>Sternorrhyncha</taxon>
        <taxon>Psylloidea</taxon>
        <taxon>Psyllidae</taxon>
        <taxon>Diaphorininae</taxon>
        <taxon>Diaphorina</taxon>
    </lineage>
</organism>
<dbReference type="AlphaFoldDB" id="A0A1S4EPI6"/>
<dbReference type="GeneID" id="103520693"/>
<reference evidence="10" key="1">
    <citation type="submission" date="2025-08" db="UniProtKB">
        <authorList>
            <consortium name="RefSeq"/>
        </authorList>
    </citation>
    <scope>IDENTIFICATION</scope>
</reference>
<dbReference type="PANTHER" id="PTHR43161">
    <property type="entry name" value="SORBITOL DEHYDROGENASE"/>
    <property type="match status" value="1"/>
</dbReference>
<dbReference type="GO" id="GO:0008270">
    <property type="term" value="F:zinc ion binding"/>
    <property type="evidence" value="ECO:0007669"/>
    <property type="project" value="InterPro"/>
</dbReference>
<keyword evidence="4" id="KW-0862">Zinc</keyword>
<evidence type="ECO:0000259" key="8">
    <source>
        <dbReference type="Pfam" id="PF08240"/>
    </source>
</evidence>
<dbReference type="InterPro" id="IPR002328">
    <property type="entry name" value="ADH_Zn_CS"/>
</dbReference>
<evidence type="ECO:0000313" key="10">
    <source>
        <dbReference type="RefSeq" id="XP_017304086.1"/>
    </source>
</evidence>
<evidence type="ECO:0000256" key="4">
    <source>
        <dbReference type="ARBA" id="ARBA00022833"/>
    </source>
</evidence>
<comment type="similarity">
    <text evidence="2">Belongs to the zinc-containing alcohol dehydrogenase family.</text>
</comment>
<dbReference type="STRING" id="121845.A0A1S4EPI6"/>
<evidence type="ECO:0000256" key="6">
    <source>
        <dbReference type="ARBA" id="ARBA00026132"/>
    </source>
</evidence>
<protein>
    <recommendedName>
        <fullName evidence="6">Sorbitol dehydrogenase</fullName>
    </recommendedName>
    <alternativeName>
        <fullName evidence="7">Polyol dehydrogenase</fullName>
    </alternativeName>
</protein>
<keyword evidence="9" id="KW-1185">Reference proteome</keyword>
<dbReference type="PROSITE" id="PS00059">
    <property type="entry name" value="ADH_ZINC"/>
    <property type="match status" value="1"/>
</dbReference>
<keyword evidence="5" id="KW-0560">Oxidoreductase</keyword>
<evidence type="ECO:0000256" key="7">
    <source>
        <dbReference type="ARBA" id="ARBA00032485"/>
    </source>
</evidence>
<proteinExistence type="inferred from homology"/>
<dbReference type="Gene3D" id="3.90.180.10">
    <property type="entry name" value="Medium-chain alcohol dehydrogenases, catalytic domain"/>
    <property type="match status" value="2"/>
</dbReference>
<dbReference type="RefSeq" id="XP_017304086.1">
    <property type="nucleotide sequence ID" value="XM_017448597.2"/>
</dbReference>
<dbReference type="Gene3D" id="3.40.50.720">
    <property type="entry name" value="NAD(P)-binding Rossmann-like Domain"/>
    <property type="match status" value="1"/>
</dbReference>
<dbReference type="GO" id="GO:0006062">
    <property type="term" value="P:sorbitol catabolic process"/>
    <property type="evidence" value="ECO:0007669"/>
    <property type="project" value="TreeGrafter"/>
</dbReference>
<feature type="domain" description="Alcohol dehydrogenase-like N-terminal" evidence="8">
    <location>
        <begin position="27"/>
        <end position="138"/>
    </location>
</feature>
<evidence type="ECO:0000256" key="2">
    <source>
        <dbReference type="ARBA" id="ARBA00008072"/>
    </source>
</evidence>
<dbReference type="InterPro" id="IPR013154">
    <property type="entry name" value="ADH-like_N"/>
</dbReference>
<dbReference type="Pfam" id="PF08240">
    <property type="entry name" value="ADH_N"/>
    <property type="match status" value="1"/>
</dbReference>
<dbReference type="InterPro" id="IPR036291">
    <property type="entry name" value="NAD(P)-bd_dom_sf"/>
</dbReference>
<dbReference type="GO" id="GO:0003939">
    <property type="term" value="F:L-iditol 2-dehydrogenase (NAD+) activity"/>
    <property type="evidence" value="ECO:0007669"/>
    <property type="project" value="TreeGrafter"/>
</dbReference>
<gene>
    <name evidence="10" type="primary">LOC103520693</name>
</gene>
<evidence type="ECO:0000256" key="5">
    <source>
        <dbReference type="ARBA" id="ARBA00023002"/>
    </source>
</evidence>
<dbReference type="InterPro" id="IPR011032">
    <property type="entry name" value="GroES-like_sf"/>
</dbReference>
<dbReference type="SUPFAM" id="SSF51735">
    <property type="entry name" value="NAD(P)-binding Rossmann-fold domains"/>
    <property type="match status" value="1"/>
</dbReference>
<dbReference type="InterPro" id="IPR045306">
    <property type="entry name" value="SDH-like"/>
</dbReference>
<dbReference type="PANTHER" id="PTHR43161:SF9">
    <property type="entry name" value="SORBITOL DEHYDROGENASE"/>
    <property type="match status" value="1"/>
</dbReference>
<dbReference type="SUPFAM" id="SSF50129">
    <property type="entry name" value="GroES-like"/>
    <property type="match status" value="1"/>
</dbReference>
<sequence length="242" mass="26520">MVKDNLSCVLHKEHDLRLEQKPIPEPGPGEVLIQMGCVGICGSDVHYYEHGRCADFIVKEPMIIGHEASGTIAKVGPNVKNLKPGDRVAIEPGVPCRCCAACKEGRYNLCPEMVFCATPPHHGNLSQFYKHAADFCYKGTENCLTLGINVTKMGGKLMLVGMGPQMVSVPLVNACAKEIDILSCFRYVNDYPDALEMVASGKCPVRKLITHNFKLEEAVEAFKTASKKADDTIKIMIHCRQG</sequence>
<dbReference type="CDD" id="cd05285">
    <property type="entry name" value="sorbitol_DH"/>
    <property type="match status" value="1"/>
</dbReference>
<dbReference type="PaxDb" id="121845-A0A1S4EPI6"/>